<evidence type="ECO:0000313" key="3">
    <source>
        <dbReference type="Proteomes" id="UP000663880"/>
    </source>
</evidence>
<comment type="caution">
    <text evidence="2">The sequence shown here is derived from an EMBL/GenBank/DDBJ whole genome shotgun (WGS) entry which is preliminary data.</text>
</comment>
<proteinExistence type="predicted"/>
<feature type="signal peptide" evidence="1">
    <location>
        <begin position="1"/>
        <end position="24"/>
    </location>
</feature>
<protein>
    <submittedName>
        <fullName evidence="2">Uncharacterized protein</fullName>
    </submittedName>
</protein>
<gene>
    <name evidence="2" type="ORF">PMACD_LOCUS5157</name>
</gene>
<dbReference type="OrthoDB" id="7488043at2759"/>
<evidence type="ECO:0000313" key="2">
    <source>
        <dbReference type="EMBL" id="CAF4829502.1"/>
    </source>
</evidence>
<organism evidence="2 3">
    <name type="scientific">Pieris macdunnoughi</name>
    <dbReference type="NCBI Taxonomy" id="345717"/>
    <lineage>
        <taxon>Eukaryota</taxon>
        <taxon>Metazoa</taxon>
        <taxon>Ecdysozoa</taxon>
        <taxon>Arthropoda</taxon>
        <taxon>Hexapoda</taxon>
        <taxon>Insecta</taxon>
        <taxon>Pterygota</taxon>
        <taxon>Neoptera</taxon>
        <taxon>Endopterygota</taxon>
        <taxon>Lepidoptera</taxon>
        <taxon>Glossata</taxon>
        <taxon>Ditrysia</taxon>
        <taxon>Papilionoidea</taxon>
        <taxon>Pieridae</taxon>
        <taxon>Pierinae</taxon>
        <taxon>Pieris</taxon>
    </lineage>
</organism>
<sequence length="91" mass="10127">MVPKFHWSIFICLAGVLHLPTISAAITKEKVPCLRSDGSMGQMDVCKDEWGRRVDCPVENDDDGDDVDELTKYTFQSCSGNDLLNTASFNQ</sequence>
<feature type="chain" id="PRO_5032853298" evidence="1">
    <location>
        <begin position="25"/>
        <end position="91"/>
    </location>
</feature>
<keyword evidence="3" id="KW-1185">Reference proteome</keyword>
<reference evidence="2" key="1">
    <citation type="submission" date="2021-02" db="EMBL/GenBank/DDBJ databases">
        <authorList>
            <person name="Steward A R."/>
        </authorList>
    </citation>
    <scope>NUCLEOTIDE SEQUENCE</scope>
</reference>
<keyword evidence="1" id="KW-0732">Signal</keyword>
<evidence type="ECO:0000256" key="1">
    <source>
        <dbReference type="SAM" id="SignalP"/>
    </source>
</evidence>
<dbReference type="EMBL" id="CAJOBZ010000010">
    <property type="protein sequence ID" value="CAF4829502.1"/>
    <property type="molecule type" value="Genomic_DNA"/>
</dbReference>
<name>A0A821QZA5_9NEOP</name>
<accession>A0A821QZA5</accession>
<dbReference type="AlphaFoldDB" id="A0A821QZA5"/>
<dbReference type="Proteomes" id="UP000663880">
    <property type="component" value="Unassembled WGS sequence"/>
</dbReference>